<protein>
    <submittedName>
        <fullName evidence="3">(Mediterranean fruit fly) hypothetical protein</fullName>
    </submittedName>
</protein>
<gene>
    <name evidence="3" type="ORF">CCAP1982_LOCUS4177</name>
</gene>
<feature type="signal peptide" evidence="2">
    <location>
        <begin position="1"/>
        <end position="17"/>
    </location>
</feature>
<proteinExistence type="predicted"/>
<dbReference type="AlphaFoldDB" id="A0A811U872"/>
<name>A0A811U872_CERCA</name>
<evidence type="ECO:0000313" key="4">
    <source>
        <dbReference type="Proteomes" id="UP000606786"/>
    </source>
</evidence>
<evidence type="ECO:0000256" key="1">
    <source>
        <dbReference type="SAM" id="MobiDB-lite"/>
    </source>
</evidence>
<feature type="compositionally biased region" description="Low complexity" evidence="1">
    <location>
        <begin position="25"/>
        <end position="54"/>
    </location>
</feature>
<keyword evidence="2" id="KW-0732">Signal</keyword>
<evidence type="ECO:0000256" key="2">
    <source>
        <dbReference type="SAM" id="SignalP"/>
    </source>
</evidence>
<feature type="region of interest" description="Disordered" evidence="1">
    <location>
        <begin position="25"/>
        <end position="57"/>
    </location>
</feature>
<comment type="caution">
    <text evidence="3">The sequence shown here is derived from an EMBL/GenBank/DDBJ whole genome shotgun (WGS) entry which is preliminary data.</text>
</comment>
<accession>A0A811U872</accession>
<evidence type="ECO:0000313" key="3">
    <source>
        <dbReference type="EMBL" id="CAD6995462.1"/>
    </source>
</evidence>
<sequence length="121" mass="13112">MIFLVIVLTVVIVWLLATQNNSIGSSSNKNIGTPQQAADSDNTAANNNNSSGSGRHISLLHPEFGTEKMEKVSVQDRGKAVEEKVKNIISIDIAILDFISKLPDLIVTNSFQLPQNADVHD</sequence>
<feature type="chain" id="PRO_5032476751" evidence="2">
    <location>
        <begin position="18"/>
        <end position="121"/>
    </location>
</feature>
<dbReference type="EMBL" id="CAJHJT010000001">
    <property type="protein sequence ID" value="CAD6995462.1"/>
    <property type="molecule type" value="Genomic_DNA"/>
</dbReference>
<organism evidence="3 4">
    <name type="scientific">Ceratitis capitata</name>
    <name type="common">Mediterranean fruit fly</name>
    <name type="synonym">Tephritis capitata</name>
    <dbReference type="NCBI Taxonomy" id="7213"/>
    <lineage>
        <taxon>Eukaryota</taxon>
        <taxon>Metazoa</taxon>
        <taxon>Ecdysozoa</taxon>
        <taxon>Arthropoda</taxon>
        <taxon>Hexapoda</taxon>
        <taxon>Insecta</taxon>
        <taxon>Pterygota</taxon>
        <taxon>Neoptera</taxon>
        <taxon>Endopterygota</taxon>
        <taxon>Diptera</taxon>
        <taxon>Brachycera</taxon>
        <taxon>Muscomorpha</taxon>
        <taxon>Tephritoidea</taxon>
        <taxon>Tephritidae</taxon>
        <taxon>Ceratitis</taxon>
        <taxon>Ceratitis</taxon>
    </lineage>
</organism>
<reference evidence="3" key="1">
    <citation type="submission" date="2020-11" db="EMBL/GenBank/DDBJ databases">
        <authorList>
            <person name="Whitehead M."/>
        </authorList>
    </citation>
    <scope>NUCLEOTIDE SEQUENCE</scope>
    <source>
        <strain evidence="3">EGII</strain>
    </source>
</reference>
<dbReference type="Proteomes" id="UP000606786">
    <property type="component" value="Unassembled WGS sequence"/>
</dbReference>
<keyword evidence="4" id="KW-1185">Reference proteome</keyword>